<comment type="similarity">
    <text evidence="5 12">Belongs to the purine/pyrimidine phosphoribosyltransferase family.</text>
</comment>
<comment type="subunit">
    <text evidence="6 12">Homodimer.</text>
</comment>
<evidence type="ECO:0000313" key="15">
    <source>
        <dbReference type="Proteomes" id="UP000006468"/>
    </source>
</evidence>
<dbReference type="EMBL" id="ADTV01000003">
    <property type="protein sequence ID" value="EFG85869.1"/>
    <property type="molecule type" value="Genomic_DNA"/>
</dbReference>
<evidence type="ECO:0000313" key="14">
    <source>
        <dbReference type="EMBL" id="EFG85869.1"/>
    </source>
</evidence>
<dbReference type="GO" id="GO:0044209">
    <property type="term" value="P:AMP salvage"/>
    <property type="evidence" value="ECO:0007669"/>
    <property type="project" value="UniProtKB-UniRule"/>
</dbReference>
<evidence type="ECO:0000256" key="6">
    <source>
        <dbReference type="ARBA" id="ARBA00011738"/>
    </source>
</evidence>
<dbReference type="AlphaFoldDB" id="D5QAZ6"/>
<dbReference type="Gene3D" id="3.40.50.2020">
    <property type="match status" value="1"/>
</dbReference>
<evidence type="ECO:0000256" key="11">
    <source>
        <dbReference type="ARBA" id="ARBA00022726"/>
    </source>
</evidence>
<evidence type="ECO:0000256" key="4">
    <source>
        <dbReference type="ARBA" id="ARBA00004659"/>
    </source>
</evidence>
<dbReference type="NCBIfam" id="TIGR01090">
    <property type="entry name" value="apt"/>
    <property type="match status" value="1"/>
</dbReference>
<dbReference type="UniPathway" id="UPA00588">
    <property type="reaction ID" value="UER00646"/>
</dbReference>
<protein>
    <recommendedName>
        <fullName evidence="7 12">Adenine phosphoribosyltransferase</fullName>
        <shortName evidence="12">APRT</shortName>
        <ecNumber evidence="7 12">2.4.2.7</ecNumber>
    </recommendedName>
</protein>
<dbReference type="GO" id="GO:0016208">
    <property type="term" value="F:AMP binding"/>
    <property type="evidence" value="ECO:0007669"/>
    <property type="project" value="TreeGrafter"/>
</dbReference>
<dbReference type="NCBIfam" id="NF002636">
    <property type="entry name" value="PRK02304.1-5"/>
    <property type="match status" value="1"/>
</dbReference>
<gene>
    <name evidence="12" type="primary">apt</name>
    <name evidence="14" type="ORF">GXY_01348</name>
</gene>
<feature type="domain" description="Phosphoribosyltransferase" evidence="13">
    <location>
        <begin position="126"/>
        <end position="235"/>
    </location>
</feature>
<dbReference type="PANTHER" id="PTHR32315:SF3">
    <property type="entry name" value="ADENINE PHOSPHORIBOSYLTRANSFERASE"/>
    <property type="match status" value="1"/>
</dbReference>
<dbReference type="Proteomes" id="UP000006468">
    <property type="component" value="Chromosome"/>
</dbReference>
<dbReference type="InterPro" id="IPR029057">
    <property type="entry name" value="PRTase-like"/>
</dbReference>
<dbReference type="GO" id="GO:0003999">
    <property type="term" value="F:adenine phosphoribosyltransferase activity"/>
    <property type="evidence" value="ECO:0007669"/>
    <property type="project" value="UniProtKB-UniRule"/>
</dbReference>
<evidence type="ECO:0000256" key="1">
    <source>
        <dbReference type="ARBA" id="ARBA00000868"/>
    </source>
</evidence>
<evidence type="ECO:0000256" key="8">
    <source>
        <dbReference type="ARBA" id="ARBA00022490"/>
    </source>
</evidence>
<dbReference type="SUPFAM" id="SSF53271">
    <property type="entry name" value="PRTase-like"/>
    <property type="match status" value="1"/>
</dbReference>
<dbReference type="GO" id="GO:0002055">
    <property type="term" value="F:adenine binding"/>
    <property type="evidence" value="ECO:0007669"/>
    <property type="project" value="TreeGrafter"/>
</dbReference>
<keyword evidence="9 12" id="KW-0328">Glycosyltransferase</keyword>
<keyword evidence="11 12" id="KW-0660">Purine salvage</keyword>
<evidence type="ECO:0000256" key="12">
    <source>
        <dbReference type="HAMAP-Rule" id="MF_00004"/>
    </source>
</evidence>
<dbReference type="GO" id="GO:0005737">
    <property type="term" value="C:cytoplasm"/>
    <property type="evidence" value="ECO:0007669"/>
    <property type="project" value="UniProtKB-SubCell"/>
</dbReference>
<dbReference type="InterPro" id="IPR005764">
    <property type="entry name" value="Ade_phspho_trans"/>
</dbReference>
<comment type="catalytic activity">
    <reaction evidence="1 12">
        <text>AMP + diphosphate = 5-phospho-alpha-D-ribose 1-diphosphate + adenine</text>
        <dbReference type="Rhea" id="RHEA:16609"/>
        <dbReference type="ChEBI" id="CHEBI:16708"/>
        <dbReference type="ChEBI" id="CHEBI:33019"/>
        <dbReference type="ChEBI" id="CHEBI:58017"/>
        <dbReference type="ChEBI" id="CHEBI:456215"/>
        <dbReference type="EC" id="2.4.2.7"/>
    </reaction>
</comment>
<dbReference type="NCBIfam" id="NF002634">
    <property type="entry name" value="PRK02304.1-3"/>
    <property type="match status" value="1"/>
</dbReference>
<dbReference type="Pfam" id="PF00156">
    <property type="entry name" value="Pribosyltran"/>
    <property type="match status" value="1"/>
</dbReference>
<comment type="function">
    <text evidence="2 12">Catalyzes a salvage reaction resulting in the formation of AMP, that is energically less costly than de novo synthesis.</text>
</comment>
<dbReference type="GO" id="GO:0006168">
    <property type="term" value="P:adenine salvage"/>
    <property type="evidence" value="ECO:0007669"/>
    <property type="project" value="InterPro"/>
</dbReference>
<accession>D5QAZ6</accession>
<evidence type="ECO:0000256" key="9">
    <source>
        <dbReference type="ARBA" id="ARBA00022676"/>
    </source>
</evidence>
<dbReference type="PANTHER" id="PTHR32315">
    <property type="entry name" value="ADENINE PHOSPHORIBOSYLTRANSFERASE"/>
    <property type="match status" value="1"/>
</dbReference>
<dbReference type="FunFam" id="3.40.50.2020:FF:000004">
    <property type="entry name" value="Adenine phosphoribosyltransferase"/>
    <property type="match status" value="1"/>
</dbReference>
<evidence type="ECO:0000256" key="3">
    <source>
        <dbReference type="ARBA" id="ARBA00004496"/>
    </source>
</evidence>
<keyword evidence="8 12" id="KW-0963">Cytoplasm</keyword>
<dbReference type="EC" id="2.4.2.7" evidence="7 12"/>
<evidence type="ECO:0000259" key="13">
    <source>
        <dbReference type="Pfam" id="PF00156"/>
    </source>
</evidence>
<evidence type="ECO:0000256" key="10">
    <source>
        <dbReference type="ARBA" id="ARBA00022679"/>
    </source>
</evidence>
<proteinExistence type="inferred from homology"/>
<organism evidence="14 15">
    <name type="scientific">Novacetimonas hansenii ATCC 23769</name>
    <dbReference type="NCBI Taxonomy" id="714995"/>
    <lineage>
        <taxon>Bacteria</taxon>
        <taxon>Pseudomonadati</taxon>
        <taxon>Pseudomonadota</taxon>
        <taxon>Alphaproteobacteria</taxon>
        <taxon>Acetobacterales</taxon>
        <taxon>Acetobacteraceae</taxon>
        <taxon>Novacetimonas</taxon>
    </lineage>
</organism>
<dbReference type="GO" id="GO:0006166">
    <property type="term" value="P:purine ribonucleoside salvage"/>
    <property type="evidence" value="ECO:0007669"/>
    <property type="project" value="UniProtKB-UniRule"/>
</dbReference>
<evidence type="ECO:0000256" key="5">
    <source>
        <dbReference type="ARBA" id="ARBA00008391"/>
    </source>
</evidence>
<comment type="subcellular location">
    <subcellularLocation>
        <location evidence="3 12">Cytoplasm</location>
    </subcellularLocation>
</comment>
<dbReference type="InterPro" id="IPR050054">
    <property type="entry name" value="UPRTase/APRTase"/>
</dbReference>
<comment type="caution">
    <text evidence="14">The sequence shown here is derived from an EMBL/GenBank/DDBJ whole genome shotgun (WGS) entry which is preliminary data.</text>
</comment>
<keyword evidence="10 12" id="KW-0808">Transferase</keyword>
<dbReference type="InterPro" id="IPR000836">
    <property type="entry name" value="PRTase_dom"/>
</dbReference>
<sequence length="252" mass="26970">MSPPRTARRRAVPRHDIWRTQVRRATKEVMAGLPSGGAAATGDVHRAPVTTGVIYGTGMSAGRPGPETGLREYRQAMTTSSIDLKQYIRGIPDFPKPGILFYDISTLMRNADAWQIAMGRLTAAVAPWSVDMLAAIESRGFLTAAPLASRLGCGLVMLRKPGKLPGQTISYDYDLEYGTDSLHIQADAIVPGQRVVVMDDLLATGGTLAASIALLRKVGAEVVGAATLIELRSLGGRDRLDVPVKTLVAYDD</sequence>
<dbReference type="CDD" id="cd06223">
    <property type="entry name" value="PRTases_typeI"/>
    <property type="match status" value="1"/>
</dbReference>
<evidence type="ECO:0000256" key="2">
    <source>
        <dbReference type="ARBA" id="ARBA00003968"/>
    </source>
</evidence>
<dbReference type="HOGENOM" id="CLU_063339_3_3_5"/>
<comment type="pathway">
    <text evidence="4 12">Purine metabolism; AMP biosynthesis via salvage pathway; AMP from adenine: step 1/1.</text>
</comment>
<dbReference type="HAMAP" id="MF_00004">
    <property type="entry name" value="Aden_phosphoribosyltr"/>
    <property type="match status" value="1"/>
</dbReference>
<evidence type="ECO:0000256" key="7">
    <source>
        <dbReference type="ARBA" id="ARBA00011893"/>
    </source>
</evidence>
<name>D5QAZ6_NOVHA</name>
<reference evidence="14 15" key="1">
    <citation type="journal article" date="2010" name="J. Bacteriol.">
        <title>Genome sequence of a cellulose-producing bacterium, Gluconacetobacter hansenii ATCC 23769.</title>
        <authorList>
            <person name="Iyer P.R."/>
            <person name="Geib S.M."/>
            <person name="Catchmark J."/>
            <person name="Kao T.H."/>
            <person name="Tien M."/>
        </authorList>
    </citation>
    <scope>NUCLEOTIDE SEQUENCE [LARGE SCALE GENOMIC DNA]</scope>
    <source>
        <strain evidence="14 15">ATCC 23769</strain>
    </source>
</reference>